<dbReference type="EMBL" id="VLTL01000014">
    <property type="protein sequence ID" value="KAA0170313.1"/>
    <property type="molecule type" value="Genomic_DNA"/>
</dbReference>
<evidence type="ECO:0000313" key="1">
    <source>
        <dbReference type="EMBL" id="KAA0170313.1"/>
    </source>
</evidence>
<evidence type="ECO:0000313" key="2">
    <source>
        <dbReference type="Proteomes" id="UP000324907"/>
    </source>
</evidence>
<name>A0A5A8DXR2_CAFRO</name>
<dbReference type="Gene3D" id="2.40.50.140">
    <property type="entry name" value="Nucleic acid-binding proteins"/>
    <property type="match status" value="1"/>
</dbReference>
<evidence type="ECO:0008006" key="3">
    <source>
        <dbReference type="Google" id="ProtNLM"/>
    </source>
</evidence>
<dbReference type="SUPFAM" id="SSF50249">
    <property type="entry name" value="Nucleic acid-binding proteins"/>
    <property type="match status" value="1"/>
</dbReference>
<proteinExistence type="predicted"/>
<comment type="caution">
    <text evidence="1">The sequence shown here is derived from an EMBL/GenBank/DDBJ whole genome shotgun (WGS) entry which is preliminary data.</text>
</comment>
<dbReference type="CDD" id="cd03524">
    <property type="entry name" value="RPA2_OBF_family"/>
    <property type="match status" value="1"/>
</dbReference>
<gene>
    <name evidence="1" type="ORF">FNF28_01541</name>
</gene>
<dbReference type="Proteomes" id="UP000324907">
    <property type="component" value="Unassembled WGS sequence"/>
</dbReference>
<dbReference type="InterPro" id="IPR012340">
    <property type="entry name" value="NA-bd_OB-fold"/>
</dbReference>
<reference evidence="1 2" key="1">
    <citation type="submission" date="2019-07" db="EMBL/GenBank/DDBJ databases">
        <title>Genomes of Cafeteria roenbergensis.</title>
        <authorList>
            <person name="Fischer M.G."/>
            <person name="Hackl T."/>
            <person name="Roman M."/>
        </authorList>
    </citation>
    <scope>NUCLEOTIDE SEQUENCE [LARGE SCALE GENOMIC DNA]</scope>
    <source>
        <strain evidence="1 2">RCC970-E3</strain>
    </source>
</reference>
<protein>
    <recommendedName>
        <fullName evidence="3">OB domain-containing protein</fullName>
    </recommendedName>
</protein>
<accession>A0A5A8DXR2</accession>
<organism evidence="1 2">
    <name type="scientific">Cafeteria roenbergensis</name>
    <name type="common">Marine flagellate</name>
    <dbReference type="NCBI Taxonomy" id="33653"/>
    <lineage>
        <taxon>Eukaryota</taxon>
        <taxon>Sar</taxon>
        <taxon>Stramenopiles</taxon>
        <taxon>Bigyra</taxon>
        <taxon>Opalozoa</taxon>
        <taxon>Bicosoecida</taxon>
        <taxon>Cafeteriaceae</taxon>
        <taxon>Cafeteria</taxon>
    </lineage>
</organism>
<sequence>MADTLPPVAAPAQLIPVQFGMDPMFSTPVRVLGAHVLQMPEAGPSGVFLLYGRPVQSVEVCGFLSALDEREDAVTMSLDDGSGVPVEVTVWRRGFDGSARLVVRGLELGDVVRASGRIRQVDRGGLRRTLTADRVHGWGGPSGDRAARALTTLAGRMFHKSLSRISRRRWLAVLRGLECEALIVAADEEGTRFRAVE</sequence>
<dbReference type="AlphaFoldDB" id="A0A5A8DXR2"/>